<feature type="signal peptide" evidence="1">
    <location>
        <begin position="1"/>
        <end position="30"/>
    </location>
</feature>
<dbReference type="EMBL" id="JBHLUK010000070">
    <property type="protein sequence ID" value="MFC0424348.1"/>
    <property type="molecule type" value="Genomic_DNA"/>
</dbReference>
<dbReference type="Pfam" id="PF13354">
    <property type="entry name" value="Beta-lactamase2"/>
    <property type="match status" value="1"/>
</dbReference>
<feature type="domain" description="Beta-lactamase class A catalytic" evidence="2">
    <location>
        <begin position="322"/>
        <end position="451"/>
    </location>
</feature>
<dbReference type="PANTHER" id="PTHR35333:SF3">
    <property type="entry name" value="BETA-LACTAMASE-TYPE TRANSPEPTIDASE FOLD CONTAINING PROTEIN"/>
    <property type="match status" value="1"/>
</dbReference>
<dbReference type="PANTHER" id="PTHR35333">
    <property type="entry name" value="BETA-LACTAMASE"/>
    <property type="match status" value="1"/>
</dbReference>
<evidence type="ECO:0000313" key="3">
    <source>
        <dbReference type="EMBL" id="MFC0424348.1"/>
    </source>
</evidence>
<evidence type="ECO:0000256" key="1">
    <source>
        <dbReference type="SAM" id="SignalP"/>
    </source>
</evidence>
<dbReference type="RefSeq" id="WP_137645076.1">
    <property type="nucleotide sequence ID" value="NZ_BAABRM010000011.1"/>
</dbReference>
<dbReference type="Gene3D" id="3.40.710.10">
    <property type="entry name" value="DD-peptidase/beta-lactamase superfamily"/>
    <property type="match status" value="1"/>
</dbReference>
<dbReference type="GO" id="GO:0016787">
    <property type="term" value="F:hydrolase activity"/>
    <property type="evidence" value="ECO:0007669"/>
    <property type="project" value="UniProtKB-KW"/>
</dbReference>
<dbReference type="InterPro" id="IPR000871">
    <property type="entry name" value="Beta-lactam_class-A"/>
</dbReference>
<keyword evidence="4" id="KW-1185">Reference proteome</keyword>
<evidence type="ECO:0000313" key="4">
    <source>
        <dbReference type="Proteomes" id="UP001589855"/>
    </source>
</evidence>
<comment type="caution">
    <text evidence="3">The sequence shown here is derived from an EMBL/GenBank/DDBJ whole genome shotgun (WGS) entry which is preliminary data.</text>
</comment>
<feature type="chain" id="PRO_5046240751" evidence="1">
    <location>
        <begin position="31"/>
        <end position="477"/>
    </location>
</feature>
<organism evidence="3 4">
    <name type="scientific">Lactiplantibacillus plajomi</name>
    <dbReference type="NCBI Taxonomy" id="1457217"/>
    <lineage>
        <taxon>Bacteria</taxon>
        <taxon>Bacillati</taxon>
        <taxon>Bacillota</taxon>
        <taxon>Bacilli</taxon>
        <taxon>Lactobacillales</taxon>
        <taxon>Lactobacillaceae</taxon>
        <taxon>Lactiplantibacillus</taxon>
    </lineage>
</organism>
<evidence type="ECO:0000259" key="2">
    <source>
        <dbReference type="Pfam" id="PF13354"/>
    </source>
</evidence>
<keyword evidence="3" id="KW-0378">Hydrolase</keyword>
<name>A0ABV6K4E3_9LACO</name>
<accession>A0ABV6K4E3</accession>
<protein>
    <submittedName>
        <fullName evidence="3">Serine hydrolase</fullName>
    </submittedName>
</protein>
<dbReference type="InterPro" id="IPR045155">
    <property type="entry name" value="Beta-lactam_cat"/>
</dbReference>
<dbReference type="InterPro" id="IPR012338">
    <property type="entry name" value="Beta-lactam/transpept-like"/>
</dbReference>
<sequence length="477" mass="53113">MKLSVTKRGLGLLLAGVISGGLLATPSATADNATATRPTTRTATVKLRPTAYYSVRAGKTYRFTDAHAQVKLSANHDLKNYRQTTWTATGRSDVTTPNGQTTRYLYVKNARNGATGWVAAKLMKAGRHYQVNGAQKIKAKNYVRATSFKKAKAPTQKIYQLSGKNSAMHWVKGQTISKKKTYRATKKRHYYQNGKTYCYYYVTSGKTKGWVWHKDLKKGTYYDVAKHQAAIRKRLKTYLTSVTKDKTAEVAFYNLSPVKGSKAAKAPHASVYKAGKLAVNACGKYSTVSASTYKLYIAAYVLHLKQQKRFKWTKANRAGVTRMIVNSANDYPVSILRKYGRTNINRWLASQGYYGNTFSATRASRTTANSLIKVLKDLQNGKKAFSNKSDRAFILKLMGKQVYRKGIPTGAARANKGTKVQDKVGFLESNNGDAGIVRLPNGQRYLLVVLTWGHHQSGFSGFPRIAKITKKVQQIVY</sequence>
<dbReference type="Proteomes" id="UP001589855">
    <property type="component" value="Unassembled WGS sequence"/>
</dbReference>
<reference evidence="3 4" key="1">
    <citation type="submission" date="2024-09" db="EMBL/GenBank/DDBJ databases">
        <authorList>
            <person name="Sun Q."/>
            <person name="Mori K."/>
        </authorList>
    </citation>
    <scope>NUCLEOTIDE SEQUENCE [LARGE SCALE GENOMIC DNA]</scope>
    <source>
        <strain evidence="3 4">TBRC 4575</strain>
    </source>
</reference>
<proteinExistence type="predicted"/>
<dbReference type="SUPFAM" id="SSF56601">
    <property type="entry name" value="beta-lactamase/transpeptidase-like"/>
    <property type="match status" value="1"/>
</dbReference>
<gene>
    <name evidence="3" type="ORF">ACFFGS_09485</name>
</gene>
<keyword evidence="1" id="KW-0732">Signal</keyword>